<evidence type="ECO:0000256" key="1">
    <source>
        <dbReference type="ARBA" id="ARBA00005010"/>
    </source>
</evidence>
<evidence type="ECO:0000256" key="8">
    <source>
        <dbReference type="ARBA" id="ARBA00023027"/>
    </source>
</evidence>
<evidence type="ECO:0000256" key="12">
    <source>
        <dbReference type="ARBA" id="ARBA00047561"/>
    </source>
</evidence>
<dbReference type="PANTHER" id="PTHR45790">
    <property type="entry name" value="SIROHEME SYNTHASE-RELATED"/>
    <property type="match status" value="1"/>
</dbReference>
<evidence type="ECO:0000256" key="6">
    <source>
        <dbReference type="ARBA" id="ARBA00022691"/>
    </source>
</evidence>
<dbReference type="Proteomes" id="UP001583186">
    <property type="component" value="Unassembled WGS sequence"/>
</dbReference>
<keyword evidence="18" id="KW-1185">Reference proteome</keyword>
<keyword evidence="3" id="KW-0169">Cobalamin biosynthesis</keyword>
<comment type="caution">
    <text evidence="17">The sequence shown here is derived from an EMBL/GenBank/DDBJ whole genome shotgun (WGS) entry which is preliminary data.</text>
</comment>
<dbReference type="InterPro" id="IPR014776">
    <property type="entry name" value="4pyrrole_Mease_sub2"/>
</dbReference>
<evidence type="ECO:0000256" key="9">
    <source>
        <dbReference type="ARBA" id="ARBA00023239"/>
    </source>
</evidence>
<dbReference type="InterPro" id="IPR000878">
    <property type="entry name" value="4pyrrol_Mease"/>
</dbReference>
<organism evidence="17 18">
    <name type="scientific">Sporothrix stenoceras</name>
    <dbReference type="NCBI Taxonomy" id="5173"/>
    <lineage>
        <taxon>Eukaryota</taxon>
        <taxon>Fungi</taxon>
        <taxon>Dikarya</taxon>
        <taxon>Ascomycota</taxon>
        <taxon>Pezizomycotina</taxon>
        <taxon>Sordariomycetes</taxon>
        <taxon>Sordariomycetidae</taxon>
        <taxon>Ophiostomatales</taxon>
        <taxon>Ophiostomataceae</taxon>
        <taxon>Sporothrix</taxon>
    </lineage>
</organism>
<dbReference type="InterPro" id="IPR028162">
    <property type="entry name" value="Met8_C"/>
</dbReference>
<evidence type="ECO:0000313" key="17">
    <source>
        <dbReference type="EMBL" id="KAL1891733.1"/>
    </source>
</evidence>
<dbReference type="InterPro" id="IPR012066">
    <property type="entry name" value="Met1_fungi"/>
</dbReference>
<evidence type="ECO:0000256" key="7">
    <source>
        <dbReference type="ARBA" id="ARBA00023002"/>
    </source>
</evidence>
<evidence type="ECO:0000259" key="16">
    <source>
        <dbReference type="Pfam" id="PF14824"/>
    </source>
</evidence>
<dbReference type="CDD" id="cd11642">
    <property type="entry name" value="SUMT"/>
    <property type="match status" value="1"/>
</dbReference>
<dbReference type="Pfam" id="PF14824">
    <property type="entry name" value="Sirohm_synth_M"/>
    <property type="match status" value="1"/>
</dbReference>
<keyword evidence="8" id="KW-0520">NAD</keyword>
<comment type="catalytic activity">
    <reaction evidence="12">
        <text>precorrin-2 + NAD(+) = sirohydrochlorin + NADH + 2 H(+)</text>
        <dbReference type="Rhea" id="RHEA:15613"/>
        <dbReference type="ChEBI" id="CHEBI:15378"/>
        <dbReference type="ChEBI" id="CHEBI:57540"/>
        <dbReference type="ChEBI" id="CHEBI:57945"/>
        <dbReference type="ChEBI" id="CHEBI:58351"/>
        <dbReference type="ChEBI" id="CHEBI:58827"/>
        <dbReference type="EC" id="1.3.1.76"/>
    </reaction>
</comment>
<dbReference type="SUPFAM" id="SSF53790">
    <property type="entry name" value="Tetrapyrrole methylase"/>
    <property type="match status" value="1"/>
</dbReference>
<dbReference type="PANTHER" id="PTHR45790:SF6">
    <property type="entry name" value="UROPORPHYRINOGEN-III C-METHYLTRANSFERASE"/>
    <property type="match status" value="1"/>
</dbReference>
<keyword evidence="10" id="KW-0627">Porphyrin biosynthesis</keyword>
<evidence type="ECO:0000256" key="5">
    <source>
        <dbReference type="ARBA" id="ARBA00022679"/>
    </source>
</evidence>
<feature type="domain" description="Siroheme synthase central" evidence="16">
    <location>
        <begin position="139"/>
        <end position="164"/>
    </location>
</feature>
<feature type="region of interest" description="Disordered" evidence="13">
    <location>
        <begin position="223"/>
        <end position="243"/>
    </location>
</feature>
<dbReference type="NCBIfam" id="TIGR01470">
    <property type="entry name" value="cysG_Nterm"/>
    <property type="match status" value="1"/>
</dbReference>
<keyword evidence="7" id="KW-0560">Oxidoreductase</keyword>
<keyword evidence="6" id="KW-0949">S-adenosyl-L-methionine</keyword>
<dbReference type="SUPFAM" id="SSF75615">
    <property type="entry name" value="Siroheme synthase middle domains-like"/>
    <property type="match status" value="1"/>
</dbReference>
<feature type="region of interest" description="Disordered" evidence="13">
    <location>
        <begin position="186"/>
        <end position="206"/>
    </location>
</feature>
<dbReference type="InterPro" id="IPR006367">
    <property type="entry name" value="Sirohaem_synthase_N"/>
</dbReference>
<evidence type="ECO:0000313" key="18">
    <source>
        <dbReference type="Proteomes" id="UP001583186"/>
    </source>
</evidence>
<evidence type="ECO:0000259" key="14">
    <source>
        <dbReference type="Pfam" id="PF00590"/>
    </source>
</evidence>
<accession>A0ABR3YVD3</accession>
<dbReference type="PIRSF" id="PIRSF036555">
    <property type="entry name" value="SUMT_yeast"/>
    <property type="match status" value="1"/>
</dbReference>
<dbReference type="Gene3D" id="3.30.950.10">
    <property type="entry name" value="Methyltransferase, Cobalt-precorrin-4 Transmethylase, Domain 2"/>
    <property type="match status" value="1"/>
</dbReference>
<evidence type="ECO:0000256" key="4">
    <source>
        <dbReference type="ARBA" id="ARBA00022603"/>
    </source>
</evidence>
<proteinExistence type="predicted"/>
<evidence type="ECO:0000256" key="11">
    <source>
        <dbReference type="ARBA" id="ARBA00023268"/>
    </source>
</evidence>
<dbReference type="Pfam" id="PF00590">
    <property type="entry name" value="TP_methylase"/>
    <property type="match status" value="1"/>
</dbReference>
<evidence type="ECO:0000256" key="3">
    <source>
        <dbReference type="ARBA" id="ARBA00022573"/>
    </source>
</evidence>
<gene>
    <name evidence="17" type="primary">MET1</name>
    <name evidence="17" type="ORF">Sste5346_007483</name>
</gene>
<keyword evidence="11" id="KW-0511">Multifunctional enzyme</keyword>
<dbReference type="GO" id="GO:0032259">
    <property type="term" value="P:methylation"/>
    <property type="evidence" value="ECO:0007669"/>
    <property type="project" value="UniProtKB-KW"/>
</dbReference>
<feature type="domain" description="Siroheme biosynthesis protein Met8 C-terminal" evidence="15">
    <location>
        <begin position="246"/>
        <end position="284"/>
    </location>
</feature>
<dbReference type="Gene3D" id="3.40.50.720">
    <property type="entry name" value="NAD(P)-binding Rossmann-like Domain"/>
    <property type="match status" value="1"/>
</dbReference>
<dbReference type="InterPro" id="IPR036291">
    <property type="entry name" value="NAD(P)-bd_dom_sf"/>
</dbReference>
<dbReference type="Pfam" id="PF13241">
    <property type="entry name" value="NAD_binding_7"/>
    <property type="match status" value="1"/>
</dbReference>
<name>A0ABR3YVD3_9PEZI</name>
<evidence type="ECO:0000256" key="10">
    <source>
        <dbReference type="ARBA" id="ARBA00023244"/>
    </source>
</evidence>
<sequence>MTYHTSLLTAVDSRGHVHLVVGSNPLAAARCNQSLAVGATPILVAPEPSKGNLLPAALQVRVDAGEVQWVREAVRSNEHLETLGRDAVDGFVDAVFVTDYDNTVAETVSSACRRRRIPVNVVDRPDLCSFSLPSTHAEGPLQIGITTNGSGCKLAARIRREVAATLPAGLGEACARLGALRRRIQEEDRKTTEAGTSTTGKPRIENVLSEDDSYDQSAAFNQLVPSPETGADGRDNNNSGDAEIAKTRRMRWLAQMCEYWPLKRLAGVTDADVEALLEAYARGTALPKDAPVADKEAATSALPGAESDQGRIILAGSGPGHPDLLTRAVHQAILSADVILADKLVPQGVLDLIPRRTEVAIARKFPGNADAAQEELIEQATAAARAGKTVLRLKQGDPFVYGRGGEEMIRLRAAGFQDGRTLFVLPGITSALSGPLFAGIPPTHRDAADQVLICTGTGKKGKPPVPPGYRVSRTAVFLMALHRITGLVAELTTFTAEEEENKNLGRTLWPLSTPCAVIERASCPDQKVIRTTLEHVAAAIEQEGSRPPGLLVVGRACDVLYTPIATTTGDGSKPWSVEEGFAGLDLDSISPVGLASLA</sequence>
<comment type="pathway">
    <text evidence="1">Porphyrin-containing compound metabolism; siroheme biosynthesis; sirohydrochlorin from precorrin-2: step 1/1.</text>
</comment>
<protein>
    <recommendedName>
        <fullName evidence="2">precorrin-2 dehydrogenase</fullName>
        <ecNumber evidence="2">1.3.1.76</ecNumber>
    </recommendedName>
</protein>
<keyword evidence="4 17" id="KW-0489">Methyltransferase</keyword>
<dbReference type="InterPro" id="IPR014777">
    <property type="entry name" value="4pyrrole_Mease_sub1"/>
</dbReference>
<dbReference type="InterPro" id="IPR006366">
    <property type="entry name" value="CobA/CysG_C"/>
</dbReference>
<dbReference type="InterPro" id="IPR050161">
    <property type="entry name" value="Siro_Cobalamin_biosynth"/>
</dbReference>
<evidence type="ECO:0000256" key="13">
    <source>
        <dbReference type="SAM" id="MobiDB-lite"/>
    </source>
</evidence>
<dbReference type="InterPro" id="IPR028281">
    <property type="entry name" value="Sirohaem_synthase_central"/>
</dbReference>
<evidence type="ECO:0000256" key="2">
    <source>
        <dbReference type="ARBA" id="ARBA00012400"/>
    </source>
</evidence>
<keyword evidence="5 17" id="KW-0808">Transferase</keyword>
<feature type="domain" description="Tetrapyrrole methylase" evidence="14">
    <location>
        <begin position="311"/>
        <end position="536"/>
    </location>
</feature>
<keyword evidence="9" id="KW-0456">Lyase</keyword>
<dbReference type="Gene3D" id="3.40.1010.10">
    <property type="entry name" value="Cobalt-precorrin-4 Transmethylase, Domain 1"/>
    <property type="match status" value="1"/>
</dbReference>
<dbReference type="Pfam" id="PF14823">
    <property type="entry name" value="Sirohm_synth_C"/>
    <property type="match status" value="1"/>
</dbReference>
<dbReference type="EC" id="1.3.1.76" evidence="2"/>
<dbReference type="EMBL" id="JAWCUI010000050">
    <property type="protein sequence ID" value="KAL1891733.1"/>
    <property type="molecule type" value="Genomic_DNA"/>
</dbReference>
<dbReference type="SUPFAM" id="SSF51735">
    <property type="entry name" value="NAD(P)-binding Rossmann-fold domains"/>
    <property type="match status" value="1"/>
</dbReference>
<dbReference type="InterPro" id="IPR035996">
    <property type="entry name" value="4pyrrol_Methylase_sf"/>
</dbReference>
<reference evidence="17 18" key="1">
    <citation type="journal article" date="2024" name="IMA Fungus">
        <title>IMA Genome - F19 : A genome assembly and annotation guide to empower mycologists, including annotated draft genome sequences of Ceratocystis pirilliformis, Diaporthe australafricana, Fusarium ophioides, Paecilomyces lecythidis, and Sporothrix stenoceras.</title>
        <authorList>
            <person name="Aylward J."/>
            <person name="Wilson A.M."/>
            <person name="Visagie C.M."/>
            <person name="Spraker J."/>
            <person name="Barnes I."/>
            <person name="Buitendag C."/>
            <person name="Ceriani C."/>
            <person name="Del Mar Angel L."/>
            <person name="du Plessis D."/>
            <person name="Fuchs T."/>
            <person name="Gasser K."/>
            <person name="Kramer D."/>
            <person name="Li W."/>
            <person name="Munsamy K."/>
            <person name="Piso A."/>
            <person name="Price J.L."/>
            <person name="Sonnekus B."/>
            <person name="Thomas C."/>
            <person name="van der Nest A."/>
            <person name="van Dijk A."/>
            <person name="van Heerden A."/>
            <person name="van Vuuren N."/>
            <person name="Yilmaz N."/>
            <person name="Duong T.A."/>
            <person name="van der Merwe N.A."/>
            <person name="Wingfield M.J."/>
            <person name="Wingfield B.D."/>
        </authorList>
    </citation>
    <scope>NUCLEOTIDE SEQUENCE [LARGE SCALE GENOMIC DNA]</scope>
    <source>
        <strain evidence="17 18">CMW 5346</strain>
    </source>
</reference>
<evidence type="ECO:0000259" key="15">
    <source>
        <dbReference type="Pfam" id="PF14823"/>
    </source>
</evidence>
<dbReference type="GO" id="GO:0004851">
    <property type="term" value="F:uroporphyrin-III C-methyltransferase activity"/>
    <property type="evidence" value="ECO:0007669"/>
    <property type="project" value="UniProtKB-EC"/>
</dbReference>